<accession>A0A2K9NSG2</accession>
<reference evidence="1 2" key="1">
    <citation type="submission" date="2018-01" db="EMBL/GenBank/DDBJ databases">
        <title>Complete genome sequence of Bacteriovorax stolpii DSM12778.</title>
        <authorList>
            <person name="Tang B."/>
            <person name="Chang J."/>
        </authorList>
    </citation>
    <scope>NUCLEOTIDE SEQUENCE [LARGE SCALE GENOMIC DNA]</scope>
    <source>
        <strain evidence="1 2">DSM 12778</strain>
    </source>
</reference>
<proteinExistence type="predicted"/>
<dbReference type="PANTHER" id="PTHR14969:SF13">
    <property type="entry name" value="AT30094P"/>
    <property type="match status" value="1"/>
</dbReference>
<dbReference type="OrthoDB" id="19542at2"/>
<gene>
    <name evidence="1" type="ORF">C0V70_10005</name>
</gene>
<keyword evidence="2" id="KW-1185">Reference proteome</keyword>
<evidence type="ECO:0000313" key="1">
    <source>
        <dbReference type="EMBL" id="AUN98432.1"/>
    </source>
</evidence>
<dbReference type="RefSeq" id="WP_102243723.1">
    <property type="nucleotide sequence ID" value="NZ_CP025704.1"/>
</dbReference>
<dbReference type="CDD" id="cd03394">
    <property type="entry name" value="PAP2_like_5"/>
    <property type="match status" value="1"/>
</dbReference>
<dbReference type="PANTHER" id="PTHR14969">
    <property type="entry name" value="SPHINGOSINE-1-PHOSPHATE PHOSPHOHYDROLASE"/>
    <property type="match status" value="1"/>
</dbReference>
<dbReference type="InterPro" id="IPR000326">
    <property type="entry name" value="PAP2/HPO"/>
</dbReference>
<dbReference type="SMART" id="SM00014">
    <property type="entry name" value="acidPPc"/>
    <property type="match status" value="1"/>
</dbReference>
<sequence>MKITTCVLALLISLQTMAGTTLNLDYGAILKDLESCKRSFYGCTVEQELEIARFRGTVLDSYTLDNYLSQDKEKSIFVPLALDNSELLTLAAATSLGIVAFSNDQELMNVVQSHKSNITEPLATVGNFLGTGQAGLGIAAGSYFLGMYFQNNKLKKAGLFIVGASLASSIATGAAKEAFRRERPNKGDGPYQFFKDGNKSFYSGHTAQAFTVATVISEMFKEDYPVVPYVAYGIAAITAYARMHDQAHWASDVIIGAVAGHLITKLALNAMTGNKENRSGIEIYPGVDERGNFMIYLEWKGKQTQAPLKCSKMPEGMKKVEACLAEGFAKAAR</sequence>
<dbReference type="SUPFAM" id="SSF48317">
    <property type="entry name" value="Acid phosphatase/Vanadium-dependent haloperoxidase"/>
    <property type="match status" value="1"/>
</dbReference>
<protein>
    <submittedName>
        <fullName evidence="1">Uncharacterized protein</fullName>
    </submittedName>
</protein>
<dbReference type="EMBL" id="CP025704">
    <property type="protein sequence ID" value="AUN98432.1"/>
    <property type="molecule type" value="Genomic_DNA"/>
</dbReference>
<dbReference type="Pfam" id="PF01569">
    <property type="entry name" value="PAP2"/>
    <property type="match status" value="1"/>
</dbReference>
<dbReference type="KEGG" id="bsto:C0V70_10005"/>
<dbReference type="AlphaFoldDB" id="A0A2K9NSG2"/>
<evidence type="ECO:0000313" key="2">
    <source>
        <dbReference type="Proteomes" id="UP000235584"/>
    </source>
</evidence>
<organism evidence="1 2">
    <name type="scientific">Bacteriovorax stolpii</name>
    <name type="common">Bdellovibrio stolpii</name>
    <dbReference type="NCBI Taxonomy" id="960"/>
    <lineage>
        <taxon>Bacteria</taxon>
        <taxon>Pseudomonadati</taxon>
        <taxon>Bdellovibrionota</taxon>
        <taxon>Bacteriovoracia</taxon>
        <taxon>Bacteriovoracales</taxon>
        <taxon>Bacteriovoracaceae</taxon>
        <taxon>Bacteriovorax</taxon>
    </lineage>
</organism>
<dbReference type="Gene3D" id="1.20.144.10">
    <property type="entry name" value="Phosphatidic acid phosphatase type 2/haloperoxidase"/>
    <property type="match status" value="1"/>
</dbReference>
<name>A0A2K9NSG2_BACTC</name>
<dbReference type="Proteomes" id="UP000235584">
    <property type="component" value="Chromosome"/>
</dbReference>
<dbReference type="InterPro" id="IPR036938">
    <property type="entry name" value="PAP2/HPO_sf"/>
</dbReference>